<evidence type="ECO:0000313" key="2">
    <source>
        <dbReference type="Proteomes" id="UP000198771"/>
    </source>
</evidence>
<evidence type="ECO:0000313" key="1">
    <source>
        <dbReference type="EMBL" id="SDB48912.1"/>
    </source>
</evidence>
<dbReference type="RefSeq" id="WP_092121942.1">
    <property type="nucleotide sequence ID" value="NZ_FMXO01000014.1"/>
</dbReference>
<dbReference type="AlphaFoldDB" id="A0A1G6DUY7"/>
<dbReference type="Pfam" id="PF04464">
    <property type="entry name" value="Glyphos_transf"/>
    <property type="match status" value="1"/>
</dbReference>
<dbReference type="GO" id="GO:0047355">
    <property type="term" value="F:CDP-glycerol glycerophosphotransferase activity"/>
    <property type="evidence" value="ECO:0007669"/>
    <property type="project" value="InterPro"/>
</dbReference>
<dbReference type="Proteomes" id="UP000198771">
    <property type="component" value="Unassembled WGS sequence"/>
</dbReference>
<dbReference type="STRING" id="617002.SAMN05660653_02378"/>
<dbReference type="SUPFAM" id="SSF53756">
    <property type="entry name" value="UDP-Glycosyltransferase/glycogen phosphorylase"/>
    <property type="match status" value="1"/>
</dbReference>
<dbReference type="Gene3D" id="3.40.50.12580">
    <property type="match status" value="1"/>
</dbReference>
<keyword evidence="2" id="KW-1185">Reference proteome</keyword>
<reference evidence="1 2" key="1">
    <citation type="submission" date="2016-10" db="EMBL/GenBank/DDBJ databases">
        <authorList>
            <person name="de Groot N.N."/>
        </authorList>
    </citation>
    <scope>NUCLEOTIDE SEQUENCE [LARGE SCALE GENOMIC DNA]</scope>
    <source>
        <strain evidence="1 2">ASO4-2</strain>
    </source>
</reference>
<name>A0A1G6DUY7_9BACT</name>
<organism evidence="1 2">
    <name type="scientific">Desulfonatronum thiosulfatophilum</name>
    <dbReference type="NCBI Taxonomy" id="617002"/>
    <lineage>
        <taxon>Bacteria</taxon>
        <taxon>Pseudomonadati</taxon>
        <taxon>Thermodesulfobacteriota</taxon>
        <taxon>Desulfovibrionia</taxon>
        <taxon>Desulfovibrionales</taxon>
        <taxon>Desulfonatronaceae</taxon>
        <taxon>Desulfonatronum</taxon>
    </lineage>
</organism>
<gene>
    <name evidence="1" type="ORF">SAMN05660653_02378</name>
</gene>
<protein>
    <submittedName>
        <fullName evidence="1">CDP-Glycerol:Poly(Glycerophosphate) glycerophosphotransferase</fullName>
    </submittedName>
</protein>
<proteinExistence type="predicted"/>
<dbReference type="InterPro" id="IPR043148">
    <property type="entry name" value="TagF_C"/>
</dbReference>
<dbReference type="EMBL" id="FMXO01000014">
    <property type="protein sequence ID" value="SDB48912.1"/>
    <property type="molecule type" value="Genomic_DNA"/>
</dbReference>
<keyword evidence="1" id="KW-0808">Transferase</keyword>
<sequence>MKIDFLAWERHHFDHLAPIWHKIPDDFKGFFYVITSYDKLHDFRGISLVKDISIANSFSDLNIDNDVPEKPIVISTFYKVDFLTDLRRPIFYVEHGAGQTYIGSQFYNFERKNVVLDILPSHRLSNIFRMRYPFAKKVIVGCPLLDKWHKSFFYPSNRMPVVAISFHFERPSMPETKSSFPYFRVAVKNLSQQKKWKILGHGHPRIINQLAPIYEMYGIEVVKNFEDVMERADIYVCDNSSTLFEFASTDRPVVVLNAPWYRRDVEHGLRFWEHADIGVNCDHPDDLFNAIELALSDPCDQKKRRKKAVEEIYAYTDGEASNRAAQAIVTLAGSIFDKPLFLYPGTSEESINTFLSNNDVAIDFLAKKIEYHQLESLKYLHRFKEGEHVHMKDMEFHVWAIIVLLMKCNKNIEALKVFNESKSIFSYSEYLLPIKNILQCRLNVNNDSCQKKSFLRIAEHFSQKGMIEKAAQYFDKAKHFS</sequence>
<dbReference type="OrthoDB" id="1113428at2"/>
<dbReference type="GO" id="GO:0016020">
    <property type="term" value="C:membrane"/>
    <property type="evidence" value="ECO:0007669"/>
    <property type="project" value="InterPro"/>
</dbReference>
<dbReference type="InterPro" id="IPR007554">
    <property type="entry name" value="Glycerophosphate_synth"/>
</dbReference>
<accession>A0A1G6DUY7</accession>